<protein>
    <submittedName>
        <fullName evidence="3">Lipase</fullName>
    </submittedName>
</protein>
<dbReference type="SUPFAM" id="SSF53474">
    <property type="entry name" value="alpha/beta-Hydrolases"/>
    <property type="match status" value="1"/>
</dbReference>
<proteinExistence type="predicted"/>
<keyword evidence="1" id="KW-0378">Hydrolase</keyword>
<reference evidence="3 4" key="1">
    <citation type="submission" date="2015-07" db="EMBL/GenBank/DDBJ databases">
        <authorList>
            <person name="Ju K.-S."/>
            <person name="Doroghazi J.R."/>
            <person name="Metcalf W.W."/>
        </authorList>
    </citation>
    <scope>NUCLEOTIDE SEQUENCE [LARGE SCALE GENOMIC DNA]</scope>
    <source>
        <strain evidence="3 4">NRRL B-3589</strain>
    </source>
</reference>
<dbReference type="EMBL" id="LGUT01001212">
    <property type="protein sequence ID" value="KOG89413.1"/>
    <property type="molecule type" value="Genomic_DNA"/>
</dbReference>
<evidence type="ECO:0000256" key="1">
    <source>
        <dbReference type="ARBA" id="ARBA00022801"/>
    </source>
</evidence>
<dbReference type="InterPro" id="IPR013094">
    <property type="entry name" value="AB_hydrolase_3"/>
</dbReference>
<gene>
    <name evidence="3" type="ORF">ADK38_14420</name>
</gene>
<accession>A0ABR5J7T3</accession>
<comment type="caution">
    <text evidence="3">The sequence shown here is derived from an EMBL/GenBank/DDBJ whole genome shotgun (WGS) entry which is preliminary data.</text>
</comment>
<evidence type="ECO:0000313" key="4">
    <source>
        <dbReference type="Proteomes" id="UP000037020"/>
    </source>
</evidence>
<keyword evidence="4" id="KW-1185">Reference proteome</keyword>
<feature type="non-terminal residue" evidence="3">
    <location>
        <position position="1"/>
    </location>
</feature>
<sequence>GSAGRNIAATTALRARDLAGPKVVFQALTYPGLDANLASDSAREFTATPVLNRAAMEIGWTYYAPETPSTPYASPLHADDFAGLPPAYVAVAEVDPLRDEGRAYAERLSAAGVTTELVQVPGAVHGYDLLFPQAKVSERSLADQVRALRDALHA</sequence>
<evidence type="ECO:0000313" key="3">
    <source>
        <dbReference type="EMBL" id="KOG89413.1"/>
    </source>
</evidence>
<feature type="domain" description="Alpha/beta hydrolase fold-3" evidence="2">
    <location>
        <begin position="2"/>
        <end position="127"/>
    </location>
</feature>
<dbReference type="Proteomes" id="UP000037020">
    <property type="component" value="Unassembled WGS sequence"/>
</dbReference>
<dbReference type="PANTHER" id="PTHR48081">
    <property type="entry name" value="AB HYDROLASE SUPERFAMILY PROTEIN C4A8.06C"/>
    <property type="match status" value="1"/>
</dbReference>
<organism evidence="3 4">
    <name type="scientific">Streptomyces varsoviensis</name>
    <dbReference type="NCBI Taxonomy" id="67373"/>
    <lineage>
        <taxon>Bacteria</taxon>
        <taxon>Bacillati</taxon>
        <taxon>Actinomycetota</taxon>
        <taxon>Actinomycetes</taxon>
        <taxon>Kitasatosporales</taxon>
        <taxon>Streptomycetaceae</taxon>
        <taxon>Streptomyces</taxon>
    </lineage>
</organism>
<dbReference type="InterPro" id="IPR029058">
    <property type="entry name" value="AB_hydrolase_fold"/>
</dbReference>
<dbReference type="Gene3D" id="3.40.50.1820">
    <property type="entry name" value="alpha/beta hydrolase"/>
    <property type="match status" value="1"/>
</dbReference>
<evidence type="ECO:0000259" key="2">
    <source>
        <dbReference type="Pfam" id="PF07859"/>
    </source>
</evidence>
<name>A0ABR5J7T3_9ACTN</name>
<dbReference type="InterPro" id="IPR050300">
    <property type="entry name" value="GDXG_lipolytic_enzyme"/>
</dbReference>
<dbReference type="PANTHER" id="PTHR48081:SF8">
    <property type="entry name" value="ALPHA_BETA HYDROLASE FOLD-3 DOMAIN-CONTAINING PROTEIN-RELATED"/>
    <property type="match status" value="1"/>
</dbReference>
<dbReference type="Pfam" id="PF07859">
    <property type="entry name" value="Abhydrolase_3"/>
    <property type="match status" value="1"/>
</dbReference>